<dbReference type="GO" id="GO:0005886">
    <property type="term" value="C:plasma membrane"/>
    <property type="evidence" value="ECO:0007669"/>
    <property type="project" value="TreeGrafter"/>
</dbReference>
<evidence type="ECO:0000256" key="1">
    <source>
        <dbReference type="ARBA" id="ARBA00004141"/>
    </source>
</evidence>
<comment type="caution">
    <text evidence="9">The sequence shown here is derived from an EMBL/GenBank/DDBJ whole genome shotgun (WGS) entry which is preliminary data.</text>
</comment>
<dbReference type="Gene3D" id="1.10.4160.10">
    <property type="entry name" value="Hydantoin permease"/>
    <property type="match status" value="1"/>
</dbReference>
<evidence type="ECO:0000256" key="3">
    <source>
        <dbReference type="ARBA" id="ARBA00022448"/>
    </source>
</evidence>
<feature type="transmembrane region" description="Helical" evidence="8">
    <location>
        <begin position="282"/>
        <end position="301"/>
    </location>
</feature>
<dbReference type="GO" id="GO:0022857">
    <property type="term" value="F:transmembrane transporter activity"/>
    <property type="evidence" value="ECO:0007669"/>
    <property type="project" value="InterPro"/>
</dbReference>
<dbReference type="PANTHER" id="PTHR31806">
    <property type="entry name" value="PURINE-CYTOSINE PERMEASE FCY2-RELATED"/>
    <property type="match status" value="1"/>
</dbReference>
<dbReference type="OrthoDB" id="9809167at2"/>
<dbReference type="PIRSF" id="PIRSF002744">
    <property type="entry name" value="Pur-cyt_permease"/>
    <property type="match status" value="1"/>
</dbReference>
<proteinExistence type="inferred from homology"/>
<dbReference type="PANTHER" id="PTHR31806:SF1">
    <property type="entry name" value="PURINE-CYTOSINE PERMEASE FCY2-RELATED"/>
    <property type="match status" value="1"/>
</dbReference>
<gene>
    <name evidence="9" type="ORF">WY13_00412</name>
</gene>
<dbReference type="RefSeq" id="WP_063554043.1">
    <property type="nucleotide sequence ID" value="NZ_LITT01000004.1"/>
</dbReference>
<dbReference type="InterPro" id="IPR001248">
    <property type="entry name" value="Pur-cyt_permease"/>
</dbReference>
<dbReference type="Proteomes" id="UP000077407">
    <property type="component" value="Unassembled WGS sequence"/>
</dbReference>
<comment type="subcellular location">
    <subcellularLocation>
        <location evidence="1">Membrane</location>
        <topology evidence="1">Multi-pass membrane protein</topology>
    </subcellularLocation>
</comment>
<dbReference type="PATRIC" id="fig|1538.10.peg.906"/>
<protein>
    <submittedName>
        <fullName evidence="9">Permease for cytosine/purines, uracil, thiamine, allantoin</fullName>
    </submittedName>
</protein>
<feature type="transmembrane region" description="Helical" evidence="8">
    <location>
        <begin position="322"/>
        <end position="342"/>
    </location>
</feature>
<evidence type="ECO:0000256" key="2">
    <source>
        <dbReference type="ARBA" id="ARBA00008974"/>
    </source>
</evidence>
<keyword evidence="4 8" id="KW-0812">Transmembrane</keyword>
<feature type="transmembrane region" description="Helical" evidence="8">
    <location>
        <begin position="164"/>
        <end position="181"/>
    </location>
</feature>
<dbReference type="Pfam" id="PF02133">
    <property type="entry name" value="Transp_cyt_pur"/>
    <property type="match status" value="1"/>
</dbReference>
<evidence type="ECO:0000313" key="9">
    <source>
        <dbReference type="EMBL" id="OAA91768.1"/>
    </source>
</evidence>
<feature type="transmembrane region" description="Helical" evidence="8">
    <location>
        <begin position="354"/>
        <end position="373"/>
    </location>
</feature>
<feature type="transmembrane region" description="Helical" evidence="8">
    <location>
        <begin position="201"/>
        <end position="219"/>
    </location>
</feature>
<feature type="transmembrane region" description="Helical" evidence="8">
    <location>
        <begin position="134"/>
        <end position="152"/>
    </location>
</feature>
<keyword evidence="5 8" id="KW-1133">Transmembrane helix</keyword>
<feature type="transmembrane region" description="Helical" evidence="8">
    <location>
        <begin position="428"/>
        <end position="446"/>
    </location>
</feature>
<comment type="similarity">
    <text evidence="2 7">Belongs to the purine-cytosine permease (2.A.39) family.</text>
</comment>
<organism evidence="9 10">
    <name type="scientific">Clostridium ljungdahlii</name>
    <dbReference type="NCBI Taxonomy" id="1538"/>
    <lineage>
        <taxon>Bacteria</taxon>
        <taxon>Bacillati</taxon>
        <taxon>Bacillota</taxon>
        <taxon>Clostridia</taxon>
        <taxon>Eubacteriales</taxon>
        <taxon>Clostridiaceae</taxon>
        <taxon>Clostridium</taxon>
    </lineage>
</organism>
<keyword evidence="3 7" id="KW-0813">Transport</keyword>
<evidence type="ECO:0000313" key="10">
    <source>
        <dbReference type="Proteomes" id="UP000077407"/>
    </source>
</evidence>
<feature type="transmembrane region" description="Helical" evidence="8">
    <location>
        <begin position="394"/>
        <end position="416"/>
    </location>
</feature>
<accession>A0A166S7Q3</accession>
<feature type="transmembrane region" description="Helical" evidence="8">
    <location>
        <begin position="50"/>
        <end position="74"/>
    </location>
</feature>
<evidence type="ECO:0000256" key="8">
    <source>
        <dbReference type="SAM" id="Phobius"/>
    </source>
</evidence>
<dbReference type="EMBL" id="LITT01000004">
    <property type="protein sequence ID" value="OAA91768.1"/>
    <property type="molecule type" value="Genomic_DNA"/>
</dbReference>
<dbReference type="AlphaFoldDB" id="A0A166S7Q3"/>
<sequence length="466" mass="50483">MNESKETSVFLPHEERNGKPLDLFFLWCAANIGILGLVYGAIIIGFKLSFFQSILVTILGSLSFILVGIMSLAGKETGAITFILSRAPFGFKGNYIPSIIALVGHMGWLSINVCTGTLTTVSLFVTLGFKSTNILTAISLGIFIILVLISVLFSHETLIKIQTIFTYLFGSLTLIILAILIPKTNWNLLFNMKSGSWIGNFLPAVAFVMAGTGISWSSASADYSCHQNPKNSSRSVAASVTLGGAVPLIIIMGVGLLLSTAVPDLANSSNPTQVIRGALPRWIAIIYYLTAIGGLTPQCFLGLKSSKLLLNAINIHAKNTSVVIFQALIIIILPSYILFIAQDFQGTLESFLGILGKLLAAWSSVFFIDYLFIRKKHGYSRKLLEDKNFNPINYRGVISWLIGFVVGLLFSNTFIFNGPFAVGIFKGNSLNVLLTFVVSGSVYYFIGVLSGKSTVYTESTGGELNE</sequence>
<evidence type="ECO:0000256" key="6">
    <source>
        <dbReference type="ARBA" id="ARBA00023136"/>
    </source>
</evidence>
<evidence type="ECO:0000256" key="7">
    <source>
        <dbReference type="PIRNR" id="PIRNR002744"/>
    </source>
</evidence>
<name>A0A166S7Q3_9CLOT</name>
<dbReference type="InterPro" id="IPR026030">
    <property type="entry name" value="Pur-cyt_permease_Fcy2/21/22"/>
</dbReference>
<evidence type="ECO:0000256" key="4">
    <source>
        <dbReference type="ARBA" id="ARBA00022692"/>
    </source>
</evidence>
<feature type="transmembrane region" description="Helical" evidence="8">
    <location>
        <begin position="95"/>
        <end position="128"/>
    </location>
</feature>
<feature type="transmembrane region" description="Helical" evidence="8">
    <location>
        <begin position="21"/>
        <end position="44"/>
    </location>
</feature>
<feature type="transmembrane region" description="Helical" evidence="8">
    <location>
        <begin position="240"/>
        <end position="262"/>
    </location>
</feature>
<evidence type="ECO:0000256" key="5">
    <source>
        <dbReference type="ARBA" id="ARBA00022989"/>
    </source>
</evidence>
<reference evidence="9 10" key="1">
    <citation type="journal article" date="2015" name="Biotechnol. Bioeng.">
        <title>Genome sequence and phenotypic characterization of Caulobacter segnis.</title>
        <authorList>
            <person name="Patel S."/>
            <person name="Fletcher B."/>
            <person name="Scott D.C."/>
            <person name="Ely B."/>
        </authorList>
    </citation>
    <scope>NUCLEOTIDE SEQUENCE [LARGE SCALE GENOMIC DNA]</scope>
    <source>
        <strain evidence="9 10">ERI-2</strain>
    </source>
</reference>
<keyword evidence="6 7" id="KW-0472">Membrane</keyword>